<comment type="caution">
    <text evidence="1">The sequence shown here is derived from an EMBL/GenBank/DDBJ whole genome shotgun (WGS) entry which is preliminary data.</text>
</comment>
<gene>
    <name evidence="1" type="ORF">F4821DRAFT_257433</name>
</gene>
<keyword evidence="2" id="KW-1185">Reference proteome</keyword>
<evidence type="ECO:0000313" key="1">
    <source>
        <dbReference type="EMBL" id="KAI6088938.1"/>
    </source>
</evidence>
<evidence type="ECO:0000313" key="2">
    <source>
        <dbReference type="Proteomes" id="UP001497680"/>
    </source>
</evidence>
<dbReference type="EMBL" id="MU394298">
    <property type="protein sequence ID" value="KAI6088938.1"/>
    <property type="molecule type" value="Genomic_DNA"/>
</dbReference>
<accession>A0ACC0D8G2</accession>
<name>A0ACC0D8G2_9PEZI</name>
<dbReference type="Proteomes" id="UP001497680">
    <property type="component" value="Unassembled WGS sequence"/>
</dbReference>
<reference evidence="1 2" key="1">
    <citation type="journal article" date="2022" name="New Phytol.">
        <title>Ecological generalism drives hyperdiversity of secondary metabolite gene clusters in xylarialean endophytes.</title>
        <authorList>
            <person name="Franco M.E.E."/>
            <person name="Wisecaver J.H."/>
            <person name="Arnold A.E."/>
            <person name="Ju Y.M."/>
            <person name="Slot J.C."/>
            <person name="Ahrendt S."/>
            <person name="Moore L.P."/>
            <person name="Eastman K.E."/>
            <person name="Scott K."/>
            <person name="Konkel Z."/>
            <person name="Mondo S.J."/>
            <person name="Kuo A."/>
            <person name="Hayes R.D."/>
            <person name="Haridas S."/>
            <person name="Andreopoulos B."/>
            <person name="Riley R."/>
            <person name="LaButti K."/>
            <person name="Pangilinan J."/>
            <person name="Lipzen A."/>
            <person name="Amirebrahimi M."/>
            <person name="Yan J."/>
            <person name="Adam C."/>
            <person name="Keymanesh K."/>
            <person name="Ng V."/>
            <person name="Louie K."/>
            <person name="Northen T."/>
            <person name="Drula E."/>
            <person name="Henrissat B."/>
            <person name="Hsieh H.M."/>
            <person name="Youens-Clark K."/>
            <person name="Lutzoni F."/>
            <person name="Miadlikowska J."/>
            <person name="Eastwood D.C."/>
            <person name="Hamelin R.C."/>
            <person name="Grigoriev I.V."/>
            <person name="U'Ren J.M."/>
        </authorList>
    </citation>
    <scope>NUCLEOTIDE SEQUENCE [LARGE SCALE GENOMIC DNA]</scope>
    <source>
        <strain evidence="1 2">ER1909</strain>
    </source>
</reference>
<organism evidence="1 2">
    <name type="scientific">Hypoxylon rubiginosum</name>
    <dbReference type="NCBI Taxonomy" id="110542"/>
    <lineage>
        <taxon>Eukaryota</taxon>
        <taxon>Fungi</taxon>
        <taxon>Dikarya</taxon>
        <taxon>Ascomycota</taxon>
        <taxon>Pezizomycotina</taxon>
        <taxon>Sordariomycetes</taxon>
        <taxon>Xylariomycetidae</taxon>
        <taxon>Xylariales</taxon>
        <taxon>Hypoxylaceae</taxon>
        <taxon>Hypoxylon</taxon>
    </lineage>
</organism>
<protein>
    <submittedName>
        <fullName evidence="1">LicD family-domain-containing protein</fullName>
    </submittedName>
</protein>
<proteinExistence type="predicted"/>
<sequence length="352" mass="39499">MYVLFLLLLLHIATSSAAVISNKPPDHAASIQKLAAIRSEAKKNINQQQPQPRQPKPKQPDERKYFREAGGTIELSHYDARYFREEIPYAEHGPALRRLIRSWLATARELGVDAWLAHGTLLGWWWNGRVMPWDYDLDVQMPTTTLSYLGRHFNRTLHDYVFVTSDEGMPPIPGLLQEQDESNGGGVYNNEAAAPATFVNKTYLLDINPYHGAAGRGAGKNVIDARWIDTSTGLFVDITGLAEREAAEKPGVWSCKNAHRYRTVDLYPLRRTEFEGVPAAVPFAFDKILTDEYGAKSLTATEWSGHHWVPESKEWVKDPEPESKDESKPDDQQHGGNAVVVVVEKTVVKGAE</sequence>